<dbReference type="InterPro" id="IPR036179">
    <property type="entry name" value="Ig-like_dom_sf"/>
</dbReference>
<dbReference type="EMBL" id="JBBPFD010000004">
    <property type="protein sequence ID" value="KAK7929391.1"/>
    <property type="molecule type" value="Genomic_DNA"/>
</dbReference>
<sequence>MEVNGQCQVSVDLKVYPLRTSRGPLEEGRSYSVLCEVESVAPAQNMTVVFYRGLRELSVQSSSSDQKSPREQRGPWAQFWCQVRLELGPEGPQPPPVVSSQNITVSVHFSEDQVEAPPTHASREHDGRATISAQSQQGVRQQPEVQEPKGTGHAPGSSALVLLVLLHLHL</sequence>
<evidence type="ECO:0000313" key="3">
    <source>
        <dbReference type="Proteomes" id="UP001460270"/>
    </source>
</evidence>
<feature type="compositionally biased region" description="Polar residues" evidence="1">
    <location>
        <begin position="131"/>
        <end position="144"/>
    </location>
</feature>
<name>A0AAW0PKK3_9GOBI</name>
<dbReference type="InterPro" id="IPR047012">
    <property type="entry name" value="ICAM_VCAM"/>
</dbReference>
<evidence type="ECO:0000313" key="2">
    <source>
        <dbReference type="EMBL" id="KAK7929391.1"/>
    </source>
</evidence>
<dbReference type="InterPro" id="IPR013783">
    <property type="entry name" value="Ig-like_fold"/>
</dbReference>
<dbReference type="SUPFAM" id="SSF48726">
    <property type="entry name" value="Immunoglobulin"/>
    <property type="match status" value="1"/>
</dbReference>
<dbReference type="GO" id="GO:0007155">
    <property type="term" value="P:cell adhesion"/>
    <property type="evidence" value="ECO:0007669"/>
    <property type="project" value="InterPro"/>
</dbReference>
<dbReference type="PANTHER" id="PTHR13771">
    <property type="entry name" value="INTERCELLULAR ADHESION MOLECULE"/>
    <property type="match status" value="1"/>
</dbReference>
<feature type="region of interest" description="Disordered" evidence="1">
    <location>
        <begin position="111"/>
        <end position="156"/>
    </location>
</feature>
<organism evidence="2 3">
    <name type="scientific">Mugilogobius chulae</name>
    <name type="common">yellowstripe goby</name>
    <dbReference type="NCBI Taxonomy" id="88201"/>
    <lineage>
        <taxon>Eukaryota</taxon>
        <taxon>Metazoa</taxon>
        <taxon>Chordata</taxon>
        <taxon>Craniata</taxon>
        <taxon>Vertebrata</taxon>
        <taxon>Euteleostomi</taxon>
        <taxon>Actinopterygii</taxon>
        <taxon>Neopterygii</taxon>
        <taxon>Teleostei</taxon>
        <taxon>Neoteleostei</taxon>
        <taxon>Acanthomorphata</taxon>
        <taxon>Gobiaria</taxon>
        <taxon>Gobiiformes</taxon>
        <taxon>Gobioidei</taxon>
        <taxon>Gobiidae</taxon>
        <taxon>Gobionellinae</taxon>
        <taxon>Mugilogobius</taxon>
    </lineage>
</organism>
<comment type="caution">
    <text evidence="2">The sequence shown here is derived from an EMBL/GenBank/DDBJ whole genome shotgun (WGS) entry which is preliminary data.</text>
</comment>
<dbReference type="AlphaFoldDB" id="A0AAW0PKK3"/>
<protein>
    <submittedName>
        <fullName evidence="2">Uncharacterized protein</fullName>
    </submittedName>
</protein>
<gene>
    <name evidence="2" type="ORF">WMY93_005786</name>
</gene>
<keyword evidence="3" id="KW-1185">Reference proteome</keyword>
<dbReference type="Gene3D" id="2.60.40.10">
    <property type="entry name" value="Immunoglobulins"/>
    <property type="match status" value="1"/>
</dbReference>
<evidence type="ECO:0000256" key="1">
    <source>
        <dbReference type="SAM" id="MobiDB-lite"/>
    </source>
</evidence>
<reference evidence="3" key="1">
    <citation type="submission" date="2024-04" db="EMBL/GenBank/DDBJ databases">
        <title>Salinicola lusitanus LLJ914,a marine bacterium isolated from the Okinawa Trough.</title>
        <authorList>
            <person name="Li J."/>
        </authorList>
    </citation>
    <scope>NUCLEOTIDE SEQUENCE [LARGE SCALE GENOMIC DNA]</scope>
</reference>
<proteinExistence type="predicted"/>
<dbReference type="Proteomes" id="UP001460270">
    <property type="component" value="Unassembled WGS sequence"/>
</dbReference>
<dbReference type="GO" id="GO:0005178">
    <property type="term" value="F:integrin binding"/>
    <property type="evidence" value="ECO:0007669"/>
    <property type="project" value="InterPro"/>
</dbReference>
<accession>A0AAW0PKK3</accession>
<dbReference type="PANTHER" id="PTHR13771:SF9">
    <property type="entry name" value="INTERCELLULAR ADHESION MOLECULE 5"/>
    <property type="match status" value="1"/>
</dbReference>